<evidence type="ECO:0000256" key="1">
    <source>
        <dbReference type="ARBA" id="ARBA00022898"/>
    </source>
</evidence>
<sequence length="382" mass="42103">MSEALPAVSSMSDPHLFPALSAMVHLNHAGVAPVCGPAAEAMAKYGQEASTLPYSEASWYSDIKDLRSLTARLINARGPDEIAFVPNTSTGLATVARGLDWRRGDQVVITDVEYPANRYPWEDLGRFGVELVEVKQHADGRIDVEDVCNAITDRTRVVSLSHVQYGSGHRIDLRPISETVHRAGGYLCVDAIQSVGVLPVDVRSMGIDFLAADGHKWMLGPEGAGIFYVHEDLCEMLHPPVVGWLNMVNAQDYGNYEYRFVRDARRFEPGTWNVPGLLGLRAAIGLLLEVGIERVWERVEGLTTRVAEGAAERGYGVFSPRRLESERSGSVVIEARASEEAGALVKRLAEQKIYVALRNGRVRVSPHFYNTPEQIDRLLEAL</sequence>
<dbReference type="EMBL" id="CP036280">
    <property type="protein sequence ID" value="QDU71906.1"/>
    <property type="molecule type" value="Genomic_DNA"/>
</dbReference>
<accession>A0A518BY77</accession>
<evidence type="ECO:0000313" key="3">
    <source>
        <dbReference type="EMBL" id="QDU71906.1"/>
    </source>
</evidence>
<organism evidence="3 4">
    <name type="scientific">Mucisphaera calidilacus</name>
    <dbReference type="NCBI Taxonomy" id="2527982"/>
    <lineage>
        <taxon>Bacteria</taxon>
        <taxon>Pseudomonadati</taxon>
        <taxon>Planctomycetota</taxon>
        <taxon>Phycisphaerae</taxon>
        <taxon>Phycisphaerales</taxon>
        <taxon>Phycisphaeraceae</taxon>
        <taxon>Mucisphaera</taxon>
    </lineage>
</organism>
<keyword evidence="3" id="KW-0808">Transferase</keyword>
<protein>
    <submittedName>
        <fullName evidence="3">Putative cysteine desulfurase</fullName>
        <ecNumber evidence="3">2.8.1.7</ecNumber>
    </submittedName>
</protein>
<gene>
    <name evidence="3" type="primary">csd_3</name>
    <name evidence="3" type="ORF">Pan265_17650</name>
</gene>
<dbReference type="GO" id="GO:0031071">
    <property type="term" value="F:cysteine desulfurase activity"/>
    <property type="evidence" value="ECO:0007669"/>
    <property type="project" value="UniProtKB-EC"/>
</dbReference>
<keyword evidence="1" id="KW-0663">Pyridoxal phosphate</keyword>
<dbReference type="SUPFAM" id="SSF53383">
    <property type="entry name" value="PLP-dependent transferases"/>
    <property type="match status" value="1"/>
</dbReference>
<name>A0A518BY77_9BACT</name>
<dbReference type="OrthoDB" id="9804366at2"/>
<dbReference type="Gene3D" id="3.40.640.10">
    <property type="entry name" value="Type I PLP-dependent aspartate aminotransferase-like (Major domain)"/>
    <property type="match status" value="1"/>
</dbReference>
<dbReference type="InterPro" id="IPR015424">
    <property type="entry name" value="PyrdxlP-dep_Trfase"/>
</dbReference>
<dbReference type="PANTHER" id="PTHR43586:SF15">
    <property type="entry name" value="BLR3095 PROTEIN"/>
    <property type="match status" value="1"/>
</dbReference>
<dbReference type="EC" id="2.8.1.7" evidence="3"/>
<evidence type="ECO:0000313" key="4">
    <source>
        <dbReference type="Proteomes" id="UP000320386"/>
    </source>
</evidence>
<dbReference type="KEGG" id="mcad:Pan265_17650"/>
<keyword evidence="4" id="KW-1185">Reference proteome</keyword>
<dbReference type="Gene3D" id="3.90.1150.10">
    <property type="entry name" value="Aspartate Aminotransferase, domain 1"/>
    <property type="match status" value="1"/>
</dbReference>
<dbReference type="AlphaFoldDB" id="A0A518BY77"/>
<dbReference type="InterPro" id="IPR015421">
    <property type="entry name" value="PyrdxlP-dep_Trfase_major"/>
</dbReference>
<dbReference type="PANTHER" id="PTHR43586">
    <property type="entry name" value="CYSTEINE DESULFURASE"/>
    <property type="match status" value="1"/>
</dbReference>
<dbReference type="Pfam" id="PF00266">
    <property type="entry name" value="Aminotran_5"/>
    <property type="match status" value="1"/>
</dbReference>
<feature type="domain" description="Aminotransferase class V" evidence="2">
    <location>
        <begin position="32"/>
        <end position="378"/>
    </location>
</feature>
<evidence type="ECO:0000259" key="2">
    <source>
        <dbReference type="Pfam" id="PF00266"/>
    </source>
</evidence>
<dbReference type="InterPro" id="IPR000192">
    <property type="entry name" value="Aminotrans_V_dom"/>
</dbReference>
<dbReference type="Proteomes" id="UP000320386">
    <property type="component" value="Chromosome"/>
</dbReference>
<reference evidence="3 4" key="1">
    <citation type="submission" date="2019-02" db="EMBL/GenBank/DDBJ databases">
        <title>Deep-cultivation of Planctomycetes and their phenomic and genomic characterization uncovers novel biology.</title>
        <authorList>
            <person name="Wiegand S."/>
            <person name="Jogler M."/>
            <person name="Boedeker C."/>
            <person name="Pinto D."/>
            <person name="Vollmers J."/>
            <person name="Rivas-Marin E."/>
            <person name="Kohn T."/>
            <person name="Peeters S.H."/>
            <person name="Heuer A."/>
            <person name="Rast P."/>
            <person name="Oberbeckmann S."/>
            <person name="Bunk B."/>
            <person name="Jeske O."/>
            <person name="Meyerdierks A."/>
            <person name="Storesund J.E."/>
            <person name="Kallscheuer N."/>
            <person name="Luecker S."/>
            <person name="Lage O.M."/>
            <person name="Pohl T."/>
            <person name="Merkel B.J."/>
            <person name="Hornburger P."/>
            <person name="Mueller R.-W."/>
            <person name="Bruemmer F."/>
            <person name="Labrenz M."/>
            <person name="Spormann A.M."/>
            <person name="Op den Camp H."/>
            <person name="Overmann J."/>
            <person name="Amann R."/>
            <person name="Jetten M.S.M."/>
            <person name="Mascher T."/>
            <person name="Medema M.H."/>
            <person name="Devos D.P."/>
            <person name="Kaster A.-K."/>
            <person name="Ovreas L."/>
            <person name="Rohde M."/>
            <person name="Galperin M.Y."/>
            <person name="Jogler C."/>
        </authorList>
    </citation>
    <scope>NUCLEOTIDE SEQUENCE [LARGE SCALE GENOMIC DNA]</scope>
    <source>
        <strain evidence="3 4">Pan265</strain>
    </source>
</reference>
<proteinExistence type="predicted"/>
<dbReference type="InterPro" id="IPR015422">
    <property type="entry name" value="PyrdxlP-dep_Trfase_small"/>
</dbReference>